<evidence type="ECO:0000256" key="5">
    <source>
        <dbReference type="ARBA" id="ARBA00022490"/>
    </source>
</evidence>
<dbReference type="PROSITE" id="PS50106">
    <property type="entry name" value="PDZ"/>
    <property type="match status" value="1"/>
</dbReference>
<dbReference type="InterPro" id="IPR029071">
    <property type="entry name" value="Ubiquitin-like_domsf"/>
</dbReference>
<evidence type="ECO:0000313" key="13">
    <source>
        <dbReference type="Proteomes" id="UP000046393"/>
    </source>
</evidence>
<dbReference type="Pfam" id="PF00610">
    <property type="entry name" value="DEP"/>
    <property type="match status" value="1"/>
</dbReference>
<accession>A0A0N5AQT4</accession>
<dbReference type="GO" id="GO:0035591">
    <property type="term" value="F:signaling adaptor activity"/>
    <property type="evidence" value="ECO:0007669"/>
    <property type="project" value="UniProtKB-ARBA"/>
</dbReference>
<feature type="region of interest" description="Disordered" evidence="9">
    <location>
        <begin position="234"/>
        <end position="280"/>
    </location>
</feature>
<dbReference type="FunFam" id="2.30.42.10:FF:000203">
    <property type="entry name" value="DiSHevelled related"/>
    <property type="match status" value="1"/>
</dbReference>
<dbReference type="GO" id="GO:0060070">
    <property type="term" value="P:canonical Wnt signaling pathway"/>
    <property type="evidence" value="ECO:0007669"/>
    <property type="project" value="TreeGrafter"/>
</dbReference>
<comment type="subcellular location">
    <subcellularLocation>
        <location evidence="2">Cytoplasm</location>
    </subcellularLocation>
    <subcellularLocation>
        <location evidence="1">Membrane</location>
    </subcellularLocation>
</comment>
<dbReference type="GO" id="GO:0016020">
    <property type="term" value="C:membrane"/>
    <property type="evidence" value="ECO:0007669"/>
    <property type="project" value="UniProtKB-SubCell"/>
</dbReference>
<feature type="domain" description="DEP" evidence="11">
    <location>
        <begin position="432"/>
        <end position="503"/>
    </location>
</feature>
<dbReference type="GO" id="GO:0048699">
    <property type="term" value="P:generation of neurons"/>
    <property type="evidence" value="ECO:0007669"/>
    <property type="project" value="UniProtKB-ARBA"/>
</dbReference>
<evidence type="ECO:0000259" key="10">
    <source>
        <dbReference type="PROSITE" id="PS50106"/>
    </source>
</evidence>
<evidence type="ECO:0000259" key="12">
    <source>
        <dbReference type="PROSITE" id="PS50841"/>
    </source>
</evidence>
<dbReference type="CDD" id="cd06717">
    <property type="entry name" value="PDZ_Dishevelled-like"/>
    <property type="match status" value="1"/>
</dbReference>
<keyword evidence="4" id="KW-0217">Developmental protein</keyword>
<evidence type="ECO:0000256" key="9">
    <source>
        <dbReference type="SAM" id="MobiDB-lite"/>
    </source>
</evidence>
<dbReference type="Pfam" id="PF00595">
    <property type="entry name" value="PDZ"/>
    <property type="match status" value="1"/>
</dbReference>
<dbReference type="GO" id="GO:0048646">
    <property type="term" value="P:anatomical structure formation involved in morphogenesis"/>
    <property type="evidence" value="ECO:0007669"/>
    <property type="project" value="UniProtKB-ARBA"/>
</dbReference>
<dbReference type="GO" id="GO:0035556">
    <property type="term" value="P:intracellular signal transduction"/>
    <property type="evidence" value="ECO:0007669"/>
    <property type="project" value="InterPro"/>
</dbReference>
<proteinExistence type="inferred from homology"/>
<keyword evidence="7" id="KW-0472">Membrane</keyword>
<evidence type="ECO:0000256" key="2">
    <source>
        <dbReference type="ARBA" id="ARBA00004496"/>
    </source>
</evidence>
<dbReference type="InterPro" id="IPR038207">
    <property type="entry name" value="DIX_dom_sf"/>
</dbReference>
<dbReference type="PROSITE" id="PS50841">
    <property type="entry name" value="DIX"/>
    <property type="match status" value="1"/>
</dbReference>
<feature type="domain" description="PDZ" evidence="10">
    <location>
        <begin position="292"/>
        <end position="364"/>
    </location>
</feature>
<reference evidence="14" key="1">
    <citation type="submission" date="2017-02" db="UniProtKB">
        <authorList>
            <consortium name="WormBaseParasite"/>
        </authorList>
    </citation>
    <scope>IDENTIFICATION</scope>
</reference>
<dbReference type="InterPro" id="IPR036388">
    <property type="entry name" value="WH-like_DNA-bd_sf"/>
</dbReference>
<evidence type="ECO:0000256" key="8">
    <source>
        <dbReference type="PROSITE-ProRule" id="PRU00069"/>
    </source>
</evidence>
<dbReference type="SMART" id="SM00049">
    <property type="entry name" value="DEP"/>
    <property type="match status" value="1"/>
</dbReference>
<dbReference type="GO" id="GO:0048598">
    <property type="term" value="P:embryonic morphogenesis"/>
    <property type="evidence" value="ECO:0007669"/>
    <property type="project" value="UniProtKB-ARBA"/>
</dbReference>
<dbReference type="GO" id="GO:0005829">
    <property type="term" value="C:cytosol"/>
    <property type="evidence" value="ECO:0007669"/>
    <property type="project" value="TreeGrafter"/>
</dbReference>
<dbReference type="FunFam" id="1.10.10.10:FF:000400">
    <property type="entry name" value="DiSHevelled related"/>
    <property type="match status" value="1"/>
</dbReference>
<evidence type="ECO:0000256" key="7">
    <source>
        <dbReference type="ARBA" id="ARBA00023136"/>
    </source>
</evidence>
<dbReference type="InterPro" id="IPR015506">
    <property type="entry name" value="Dsh/Dvl-rel"/>
</dbReference>
<dbReference type="GO" id="GO:0000132">
    <property type="term" value="P:establishment of mitotic spindle orientation"/>
    <property type="evidence" value="ECO:0007669"/>
    <property type="project" value="UniProtKB-ARBA"/>
</dbReference>
<dbReference type="PANTHER" id="PTHR10878:SF25">
    <property type="entry name" value="SEGMENT POLARITY PROTEIN DISHEVELLED"/>
    <property type="match status" value="1"/>
</dbReference>
<dbReference type="PRINTS" id="PR01760">
    <property type="entry name" value="DISHEVELLED"/>
</dbReference>
<dbReference type="GO" id="GO:0003002">
    <property type="term" value="P:regionalization"/>
    <property type="evidence" value="ECO:0007669"/>
    <property type="project" value="UniProtKB-ARBA"/>
</dbReference>
<dbReference type="SUPFAM" id="SSF54236">
    <property type="entry name" value="Ubiquitin-like"/>
    <property type="match status" value="1"/>
</dbReference>
<dbReference type="InterPro" id="IPR000591">
    <property type="entry name" value="DEP_dom"/>
</dbReference>
<feature type="domain" description="DIX" evidence="12">
    <location>
        <begin position="55"/>
        <end position="140"/>
    </location>
</feature>
<dbReference type="AlphaFoldDB" id="A0A0N5AQT4"/>
<dbReference type="SMART" id="SM00021">
    <property type="entry name" value="DAX"/>
    <property type="match status" value="1"/>
</dbReference>
<feature type="compositionally biased region" description="Low complexity" evidence="9">
    <location>
        <begin position="237"/>
        <end position="253"/>
    </location>
</feature>
<dbReference type="STRING" id="451379.A0A0N5AQT4"/>
<dbReference type="InterPro" id="IPR036034">
    <property type="entry name" value="PDZ_sf"/>
</dbReference>
<dbReference type="PROSITE" id="PS50186">
    <property type="entry name" value="DEP"/>
    <property type="match status" value="1"/>
</dbReference>
<evidence type="ECO:0000259" key="11">
    <source>
        <dbReference type="PROSITE" id="PS50186"/>
    </source>
</evidence>
<feature type="compositionally biased region" description="Basic residues" evidence="9">
    <location>
        <begin position="260"/>
        <end position="271"/>
    </location>
</feature>
<evidence type="ECO:0000313" key="14">
    <source>
        <dbReference type="WBParaSite" id="SMUV_0000705901-mRNA-1"/>
    </source>
</evidence>
<dbReference type="GO" id="GO:0005109">
    <property type="term" value="F:frizzled binding"/>
    <property type="evidence" value="ECO:0007669"/>
    <property type="project" value="TreeGrafter"/>
</dbReference>
<dbReference type="InterPro" id="IPR008339">
    <property type="entry name" value="Dishevelled_fam"/>
</dbReference>
<evidence type="ECO:0000256" key="3">
    <source>
        <dbReference type="ARBA" id="ARBA00008735"/>
    </source>
</evidence>
<dbReference type="Gene3D" id="1.10.10.10">
    <property type="entry name" value="Winged helix-like DNA-binding domain superfamily/Winged helix DNA-binding domain"/>
    <property type="match status" value="1"/>
</dbReference>
<keyword evidence="6 8" id="KW-0879">Wnt signaling pathway</keyword>
<name>A0A0N5AQT4_9BILA</name>
<dbReference type="InterPro" id="IPR001158">
    <property type="entry name" value="DIX"/>
</dbReference>
<dbReference type="Pfam" id="PF00778">
    <property type="entry name" value="DIX"/>
    <property type="match status" value="1"/>
</dbReference>
<dbReference type="GO" id="GO:0048468">
    <property type="term" value="P:cell development"/>
    <property type="evidence" value="ECO:0007669"/>
    <property type="project" value="UniProtKB-ARBA"/>
</dbReference>
<evidence type="ECO:0000256" key="6">
    <source>
        <dbReference type="ARBA" id="ARBA00022687"/>
    </source>
</evidence>
<protein>
    <submittedName>
        <fullName evidence="14">Dishevelled</fullName>
    </submittedName>
</protein>
<keyword evidence="5" id="KW-0963">Cytoplasm</keyword>
<dbReference type="InterPro" id="IPR001478">
    <property type="entry name" value="PDZ"/>
</dbReference>
<dbReference type="Gene3D" id="2.30.42.10">
    <property type="match status" value="1"/>
</dbReference>
<keyword evidence="13" id="KW-1185">Reference proteome</keyword>
<dbReference type="GO" id="GO:0009887">
    <property type="term" value="P:animal organ morphogenesis"/>
    <property type="evidence" value="ECO:0007669"/>
    <property type="project" value="UniProtKB-ARBA"/>
</dbReference>
<sequence length="505" mass="57145">MAESGNDISSWNECEKNGCSSLSFSKLSSTLNNSTKTESSEQVDDDEHLPSTSQRCITKVYYYINNETMPYCAILDVPSETVTLGDFKRVFSSTNFRYFCKVPSPDSEISKEVKTEICHDDQLLLRSAKNHFELYLESCDQEDAPRSPDFTLGPSEASEFSNSFDCRKWAHQQCHDFNLLGRVYDTTDSYGCSSYQNFLNAEKYTGRKYCHGHNKVKRCYGCRDSAIGSDTEAKMYSDSGESTSSITDITSVSRQEPLASRRRTTRKRFRKPSQNSFYSSGNENSLSMEVVSVTLNLDVVNSLGITIVGQSSLKGDNGIYVANIIEGGAVAKDGRIESGDMIIQVNDIPLDNLTNDHAVDILKRVVAKRGILTLTIAKMWNSVAERTFPVQRYNDEPVRPIDLNAWIKHTNAMQEQRSNFDKVNIVRMMASPGSGLRRKDHFWLKMLIPNSFLGAELVDWLMEHIEGFDQRKQARQFASDLLAEKLIIHFVDQFALLFYPLVPFI</sequence>
<dbReference type="InterPro" id="IPR036390">
    <property type="entry name" value="WH_DNA-bd_sf"/>
</dbReference>
<evidence type="ECO:0000256" key="1">
    <source>
        <dbReference type="ARBA" id="ARBA00004370"/>
    </source>
</evidence>
<evidence type="ECO:0000256" key="4">
    <source>
        <dbReference type="ARBA" id="ARBA00022473"/>
    </source>
</evidence>
<comment type="similarity">
    <text evidence="3">Belongs to the DSH family.</text>
</comment>
<dbReference type="GO" id="GO:0005938">
    <property type="term" value="C:cell cortex"/>
    <property type="evidence" value="ECO:0007669"/>
    <property type="project" value="UniProtKB-ARBA"/>
</dbReference>
<dbReference type="PANTHER" id="PTHR10878">
    <property type="entry name" value="SEGMENT POLARITY PROTEIN DISHEVELLED"/>
    <property type="match status" value="1"/>
</dbReference>
<dbReference type="GO" id="GO:0048730">
    <property type="term" value="P:epidermis morphogenesis"/>
    <property type="evidence" value="ECO:0007669"/>
    <property type="project" value="UniProtKB-ARBA"/>
</dbReference>
<dbReference type="SUPFAM" id="SSF46785">
    <property type="entry name" value="Winged helix' DNA-binding domain"/>
    <property type="match status" value="1"/>
</dbReference>
<dbReference type="Proteomes" id="UP000046393">
    <property type="component" value="Unplaced"/>
</dbReference>
<organism evidence="13 14">
    <name type="scientific">Syphacia muris</name>
    <dbReference type="NCBI Taxonomy" id="451379"/>
    <lineage>
        <taxon>Eukaryota</taxon>
        <taxon>Metazoa</taxon>
        <taxon>Ecdysozoa</taxon>
        <taxon>Nematoda</taxon>
        <taxon>Chromadorea</taxon>
        <taxon>Rhabditida</taxon>
        <taxon>Spirurina</taxon>
        <taxon>Oxyuridomorpha</taxon>
        <taxon>Oxyuroidea</taxon>
        <taxon>Oxyuridae</taxon>
        <taxon>Syphacia</taxon>
    </lineage>
</organism>
<dbReference type="SUPFAM" id="SSF50156">
    <property type="entry name" value="PDZ domain-like"/>
    <property type="match status" value="1"/>
</dbReference>
<dbReference type="Gene3D" id="2.40.240.130">
    <property type="match status" value="1"/>
</dbReference>
<dbReference type="GO" id="GO:0016477">
    <property type="term" value="P:cell migration"/>
    <property type="evidence" value="ECO:0007669"/>
    <property type="project" value="UniProtKB-ARBA"/>
</dbReference>
<dbReference type="WBParaSite" id="SMUV_0000705901-mRNA-1">
    <property type="protein sequence ID" value="SMUV_0000705901-mRNA-1"/>
    <property type="gene ID" value="SMUV_0000705901"/>
</dbReference>
<dbReference type="SMART" id="SM00228">
    <property type="entry name" value="PDZ"/>
    <property type="match status" value="1"/>
</dbReference>